<dbReference type="InterPro" id="IPR010260">
    <property type="entry name" value="AlpA"/>
</dbReference>
<dbReference type="EMBL" id="CP053708">
    <property type="protein sequence ID" value="QKE91905.1"/>
    <property type="molecule type" value="Genomic_DNA"/>
</dbReference>
<organism evidence="1 2">
    <name type="scientific">Lichenicola cladoniae</name>
    <dbReference type="NCBI Taxonomy" id="1484109"/>
    <lineage>
        <taxon>Bacteria</taxon>
        <taxon>Pseudomonadati</taxon>
        <taxon>Pseudomonadota</taxon>
        <taxon>Alphaproteobacteria</taxon>
        <taxon>Acetobacterales</taxon>
        <taxon>Acetobacteraceae</taxon>
        <taxon>Lichenicola</taxon>
    </lineage>
</organism>
<accession>A0A6M8HUP1</accession>
<dbReference type="KEGG" id="lck:HN018_19370"/>
<protein>
    <submittedName>
        <fullName evidence="1">AlpA family phage regulatory protein</fullName>
    </submittedName>
</protein>
<dbReference type="Gene3D" id="1.10.238.160">
    <property type="match status" value="1"/>
</dbReference>
<proteinExistence type="predicted"/>
<dbReference type="Pfam" id="PF05930">
    <property type="entry name" value="Phage_AlpA"/>
    <property type="match status" value="1"/>
</dbReference>
<sequence length="69" mass="7934">MAERIIDRLLPLREVKDRVGFSHTAIYRKMAAGESPQARAVGPRSVRWLESDIEKWIHGLPLTSHARRT</sequence>
<evidence type="ECO:0000313" key="1">
    <source>
        <dbReference type="EMBL" id="QKE91905.1"/>
    </source>
</evidence>
<gene>
    <name evidence="1" type="ORF">HN018_19370</name>
</gene>
<evidence type="ECO:0000313" key="2">
    <source>
        <dbReference type="Proteomes" id="UP000500767"/>
    </source>
</evidence>
<name>A0A6M8HUP1_9PROT</name>
<keyword evidence="2" id="KW-1185">Reference proteome</keyword>
<reference evidence="1 2" key="1">
    <citation type="journal article" date="2014" name="World J. Microbiol. Biotechnol.">
        <title>Biodiversity and physiological characteristics of Antarctic and Arctic lichens-associated bacteria.</title>
        <authorList>
            <person name="Lee Y.M."/>
            <person name="Kim E.H."/>
            <person name="Lee H.K."/>
            <person name="Hong S.G."/>
        </authorList>
    </citation>
    <scope>NUCLEOTIDE SEQUENCE [LARGE SCALE GENOMIC DNA]</scope>
    <source>
        <strain evidence="1 2">PAMC 26569</strain>
    </source>
</reference>
<dbReference type="RefSeq" id="WP_171837903.1">
    <property type="nucleotide sequence ID" value="NZ_CP053708.1"/>
</dbReference>
<dbReference type="AlphaFoldDB" id="A0A6M8HUP1"/>
<dbReference type="Proteomes" id="UP000500767">
    <property type="component" value="Chromosome"/>
</dbReference>